<evidence type="ECO:0000313" key="2">
    <source>
        <dbReference type="EMBL" id="CAE0230559.1"/>
    </source>
</evidence>
<feature type="region of interest" description="Disordered" evidence="1">
    <location>
        <begin position="1"/>
        <end position="41"/>
    </location>
</feature>
<gene>
    <name evidence="2" type="ORF">SRAS04492_LOCUS2353</name>
</gene>
<name>A0A7S3CKR5_9SPIT</name>
<evidence type="ECO:0000256" key="1">
    <source>
        <dbReference type="SAM" id="MobiDB-lite"/>
    </source>
</evidence>
<feature type="compositionally biased region" description="Basic and acidic residues" evidence="1">
    <location>
        <begin position="10"/>
        <end position="24"/>
    </location>
</feature>
<protein>
    <submittedName>
        <fullName evidence="2">Uncharacterized protein</fullName>
    </submittedName>
</protein>
<dbReference type="AlphaFoldDB" id="A0A7S3CKR5"/>
<dbReference type="EMBL" id="HBIA01004488">
    <property type="protein sequence ID" value="CAE0230559.1"/>
    <property type="molecule type" value="Transcribed_RNA"/>
</dbReference>
<accession>A0A7S3CKR5</accession>
<sequence>MKKMSLSDSNVEKKQKSKKDKIFKGDSSSEDSSDEEVATKKKEDIEIEGLGVLDESKKAQLMQLAKKTIIKKKALPKSYYDNMKRRLRRMAKAGCLPDLGKLDEMIIDDQ</sequence>
<organism evidence="2">
    <name type="scientific">Strombidium rassoulzadegani</name>
    <dbReference type="NCBI Taxonomy" id="1082188"/>
    <lineage>
        <taxon>Eukaryota</taxon>
        <taxon>Sar</taxon>
        <taxon>Alveolata</taxon>
        <taxon>Ciliophora</taxon>
        <taxon>Intramacronucleata</taxon>
        <taxon>Spirotrichea</taxon>
        <taxon>Oligotrichia</taxon>
        <taxon>Strombidiidae</taxon>
        <taxon>Strombidium</taxon>
    </lineage>
</organism>
<reference evidence="2" key="1">
    <citation type="submission" date="2021-01" db="EMBL/GenBank/DDBJ databases">
        <authorList>
            <person name="Corre E."/>
            <person name="Pelletier E."/>
            <person name="Niang G."/>
            <person name="Scheremetjew M."/>
            <person name="Finn R."/>
            <person name="Kale V."/>
            <person name="Holt S."/>
            <person name="Cochrane G."/>
            <person name="Meng A."/>
            <person name="Brown T."/>
            <person name="Cohen L."/>
        </authorList>
    </citation>
    <scope>NUCLEOTIDE SEQUENCE</scope>
    <source>
        <strain evidence="2">Ras09</strain>
    </source>
</reference>
<proteinExistence type="predicted"/>